<dbReference type="InterPro" id="IPR012910">
    <property type="entry name" value="Plug_dom"/>
</dbReference>
<dbReference type="InterPro" id="IPR036942">
    <property type="entry name" value="Beta-barrel_TonB_sf"/>
</dbReference>
<evidence type="ECO:0000313" key="17">
    <source>
        <dbReference type="Proteomes" id="UP000627446"/>
    </source>
</evidence>
<gene>
    <name evidence="16" type="ORF">H8K36_13615</name>
</gene>
<dbReference type="AlphaFoldDB" id="A0A923HSD0"/>
<dbReference type="InterPro" id="IPR000531">
    <property type="entry name" value="Beta-barrel_TonB"/>
</dbReference>
<evidence type="ECO:0000313" key="16">
    <source>
        <dbReference type="EMBL" id="MBC3882425.1"/>
    </source>
</evidence>
<evidence type="ECO:0000256" key="1">
    <source>
        <dbReference type="ARBA" id="ARBA00004571"/>
    </source>
</evidence>
<keyword evidence="7 12" id="KW-0798">TonB box</keyword>
<evidence type="ECO:0000256" key="7">
    <source>
        <dbReference type="ARBA" id="ARBA00023077"/>
    </source>
</evidence>
<dbReference type="GO" id="GO:0009279">
    <property type="term" value="C:cell outer membrane"/>
    <property type="evidence" value="ECO:0007669"/>
    <property type="project" value="UniProtKB-SubCell"/>
</dbReference>
<evidence type="ECO:0000256" key="6">
    <source>
        <dbReference type="ARBA" id="ARBA00022729"/>
    </source>
</evidence>
<evidence type="ECO:0000256" key="8">
    <source>
        <dbReference type="ARBA" id="ARBA00023136"/>
    </source>
</evidence>
<dbReference type="GO" id="GO:0015344">
    <property type="term" value="F:siderophore uptake transmembrane transporter activity"/>
    <property type="evidence" value="ECO:0007669"/>
    <property type="project" value="TreeGrafter"/>
</dbReference>
<dbReference type="InterPro" id="IPR039426">
    <property type="entry name" value="TonB-dep_rcpt-like"/>
</dbReference>
<sequence length="718" mass="81332">MRRTFLQLFPSRPLFPLLSSCVILVPTLSLAQEQNVSQPNKTEAPQGQTVEVKASYDPRRDDTASKFVVRREEIIKFGDHSLLDVLSRQPGITTDGKTISLNGFGGYTKILVDGLPPAAGRGLNDIDPNEVERIEIMRAAVAEFSTQAIGGVINIILKRKTLEDSNKLSYRLSKFQPSDSSQNLSWNWQTKGDAYSYLQVVTARAYDMYLHSQASVFNVDAKNREVDRVETSGKVLASVRSALFMPRFDFKSDDGDTISVRLTKIHENQTIKGPEYWAVIRGTPKVVPQVDEKSDVRTSVDSRTVDWGREISKDFTLQSTFTQSTRSKRYAHQDVGWLSKISAPITMNSLTIDATNSWISNGSLTNASVDRHLIKLGWEVGQDRNSSIFTNDDNSQNSANVRTRNQAWYVQDEWKLSSNWSQYLGIRTEAFNTEVLEVGEGKVTNSSQTTSPIVQSLWRLNPENGDQIRFAYARTFKNPSVSDLYNPRVIRFNNNVAWTQFVGNAQLQPELAHGFDLVFEHSGQNQLNYSANLDTRNIGGLLNLQQFTQEGTWLARQVNDGRAFKRTLGLEVSFPTSLFVESLRRLQFKGSAQQTQASYQSFVADPTLRWTCQTYSMKWSLDYIGNDNLKMGASDNFQSASDCRSSPLEWLKTSATHQLDTYVNWNIEKKLSIRFAVKNWLAKNSQSESRVKTDTGYAISRMSFPRYRQISLQLEWNL</sequence>
<dbReference type="InterPro" id="IPR037066">
    <property type="entry name" value="Plug_dom_sf"/>
</dbReference>
<evidence type="ECO:0000256" key="3">
    <source>
        <dbReference type="ARBA" id="ARBA00022448"/>
    </source>
</evidence>
<comment type="caution">
    <text evidence="16">The sequence shown here is derived from an EMBL/GenBank/DDBJ whole genome shotgun (WGS) entry which is preliminary data.</text>
</comment>
<comment type="similarity">
    <text evidence="2 11 12">Belongs to the TonB-dependent receptor family.</text>
</comment>
<evidence type="ECO:0000256" key="4">
    <source>
        <dbReference type="ARBA" id="ARBA00022452"/>
    </source>
</evidence>
<dbReference type="Pfam" id="PF00593">
    <property type="entry name" value="TonB_dep_Rec_b-barrel"/>
    <property type="match status" value="1"/>
</dbReference>
<evidence type="ECO:0000256" key="12">
    <source>
        <dbReference type="RuleBase" id="RU003357"/>
    </source>
</evidence>
<feature type="domain" description="TonB-dependent receptor-like beta-barrel" evidence="14">
    <location>
        <begin position="301"/>
        <end position="679"/>
    </location>
</feature>
<keyword evidence="8 11" id="KW-0472">Membrane</keyword>
<evidence type="ECO:0000259" key="14">
    <source>
        <dbReference type="Pfam" id="PF00593"/>
    </source>
</evidence>
<dbReference type="EMBL" id="JACOFZ010000005">
    <property type="protein sequence ID" value="MBC3882425.1"/>
    <property type="molecule type" value="Genomic_DNA"/>
</dbReference>
<organism evidence="16 17">
    <name type="scientific">Undibacterium nitidum</name>
    <dbReference type="NCBI Taxonomy" id="2762298"/>
    <lineage>
        <taxon>Bacteria</taxon>
        <taxon>Pseudomonadati</taxon>
        <taxon>Pseudomonadota</taxon>
        <taxon>Betaproteobacteria</taxon>
        <taxon>Burkholderiales</taxon>
        <taxon>Oxalobacteraceae</taxon>
        <taxon>Undibacterium</taxon>
    </lineage>
</organism>
<dbReference type="Gene3D" id="2.40.170.20">
    <property type="entry name" value="TonB-dependent receptor, beta-barrel domain"/>
    <property type="match status" value="1"/>
</dbReference>
<dbReference type="Proteomes" id="UP000627446">
    <property type="component" value="Unassembled WGS sequence"/>
</dbReference>
<dbReference type="PANTHER" id="PTHR30069">
    <property type="entry name" value="TONB-DEPENDENT OUTER MEMBRANE RECEPTOR"/>
    <property type="match status" value="1"/>
</dbReference>
<proteinExistence type="inferred from homology"/>
<evidence type="ECO:0000256" key="13">
    <source>
        <dbReference type="SAM" id="SignalP"/>
    </source>
</evidence>
<feature type="chain" id="PRO_5037365228" evidence="13">
    <location>
        <begin position="32"/>
        <end position="718"/>
    </location>
</feature>
<dbReference type="PANTHER" id="PTHR30069:SF29">
    <property type="entry name" value="HEMOGLOBIN AND HEMOGLOBIN-HAPTOGLOBIN-BINDING PROTEIN 1-RELATED"/>
    <property type="match status" value="1"/>
</dbReference>
<keyword evidence="17" id="KW-1185">Reference proteome</keyword>
<dbReference type="PROSITE" id="PS52016">
    <property type="entry name" value="TONB_DEPENDENT_REC_3"/>
    <property type="match status" value="1"/>
</dbReference>
<feature type="signal peptide" evidence="13">
    <location>
        <begin position="1"/>
        <end position="31"/>
    </location>
</feature>
<accession>A0A923HSD0</accession>
<keyword evidence="3 11" id="KW-0813">Transport</keyword>
<evidence type="ECO:0000256" key="10">
    <source>
        <dbReference type="ARBA" id="ARBA00023237"/>
    </source>
</evidence>
<dbReference type="SUPFAM" id="SSF56935">
    <property type="entry name" value="Porins"/>
    <property type="match status" value="1"/>
</dbReference>
<protein>
    <submittedName>
        <fullName evidence="16">TonB-dependent receptor</fullName>
    </submittedName>
</protein>
<reference evidence="16" key="1">
    <citation type="submission" date="2020-08" db="EMBL/GenBank/DDBJ databases">
        <title>Novel species isolated from subtropical streams in China.</title>
        <authorList>
            <person name="Lu H."/>
        </authorList>
    </citation>
    <scope>NUCLEOTIDE SEQUENCE</scope>
    <source>
        <strain evidence="16">LX22W</strain>
    </source>
</reference>
<dbReference type="GO" id="GO:0044718">
    <property type="term" value="P:siderophore transmembrane transport"/>
    <property type="evidence" value="ECO:0007669"/>
    <property type="project" value="TreeGrafter"/>
</dbReference>
<evidence type="ECO:0000256" key="2">
    <source>
        <dbReference type="ARBA" id="ARBA00009810"/>
    </source>
</evidence>
<keyword evidence="4 11" id="KW-1134">Transmembrane beta strand</keyword>
<feature type="domain" description="TonB-dependent receptor plug" evidence="15">
    <location>
        <begin position="60"/>
        <end position="152"/>
    </location>
</feature>
<dbReference type="Pfam" id="PF07715">
    <property type="entry name" value="Plug"/>
    <property type="match status" value="1"/>
</dbReference>
<dbReference type="Gene3D" id="2.170.130.10">
    <property type="entry name" value="TonB-dependent receptor, plug domain"/>
    <property type="match status" value="1"/>
</dbReference>
<keyword evidence="6 13" id="KW-0732">Signal</keyword>
<keyword evidence="5 11" id="KW-0812">Transmembrane</keyword>
<evidence type="ECO:0000256" key="5">
    <source>
        <dbReference type="ARBA" id="ARBA00022692"/>
    </source>
</evidence>
<evidence type="ECO:0000259" key="15">
    <source>
        <dbReference type="Pfam" id="PF07715"/>
    </source>
</evidence>
<name>A0A923HSD0_9BURK</name>
<keyword evidence="9 16" id="KW-0675">Receptor</keyword>
<evidence type="ECO:0000256" key="9">
    <source>
        <dbReference type="ARBA" id="ARBA00023170"/>
    </source>
</evidence>
<keyword evidence="10 11" id="KW-0998">Cell outer membrane</keyword>
<comment type="subcellular location">
    <subcellularLocation>
        <location evidence="1 11">Cell outer membrane</location>
        <topology evidence="1 11">Multi-pass membrane protein</topology>
    </subcellularLocation>
</comment>
<evidence type="ECO:0000256" key="11">
    <source>
        <dbReference type="PROSITE-ProRule" id="PRU01360"/>
    </source>
</evidence>
<dbReference type="RefSeq" id="WP_186917040.1">
    <property type="nucleotide sequence ID" value="NZ_JACOFZ010000005.1"/>
</dbReference>